<keyword evidence="3" id="KW-1185">Reference proteome</keyword>
<feature type="compositionally biased region" description="Basic residues" evidence="1">
    <location>
        <begin position="23"/>
        <end position="38"/>
    </location>
</feature>
<organism evidence="2 3">
    <name type="scientific">Liparis tanakae</name>
    <name type="common">Tanaka's snailfish</name>
    <dbReference type="NCBI Taxonomy" id="230148"/>
    <lineage>
        <taxon>Eukaryota</taxon>
        <taxon>Metazoa</taxon>
        <taxon>Chordata</taxon>
        <taxon>Craniata</taxon>
        <taxon>Vertebrata</taxon>
        <taxon>Euteleostomi</taxon>
        <taxon>Actinopterygii</taxon>
        <taxon>Neopterygii</taxon>
        <taxon>Teleostei</taxon>
        <taxon>Neoteleostei</taxon>
        <taxon>Acanthomorphata</taxon>
        <taxon>Eupercaria</taxon>
        <taxon>Perciformes</taxon>
        <taxon>Cottioidei</taxon>
        <taxon>Cottales</taxon>
        <taxon>Liparidae</taxon>
        <taxon>Liparis</taxon>
    </lineage>
</organism>
<protein>
    <submittedName>
        <fullName evidence="2">Uncharacterized protein</fullName>
    </submittedName>
</protein>
<comment type="caution">
    <text evidence="2">The sequence shown here is derived from an EMBL/GenBank/DDBJ whole genome shotgun (WGS) entry which is preliminary data.</text>
</comment>
<sequence>MLTQAKLTTTTTTASPPGVSHSVQRHVRSQCMRKRRGPGGRGPQQAARVAVAMEANWRNYA</sequence>
<feature type="region of interest" description="Disordered" evidence="1">
    <location>
        <begin position="1"/>
        <end position="46"/>
    </location>
</feature>
<accession>A0A4Z2I4V3</accession>
<proteinExistence type="predicted"/>
<name>A0A4Z2I4V3_9TELE</name>
<evidence type="ECO:0000313" key="3">
    <source>
        <dbReference type="Proteomes" id="UP000314294"/>
    </source>
</evidence>
<reference evidence="2 3" key="1">
    <citation type="submission" date="2019-03" db="EMBL/GenBank/DDBJ databases">
        <title>First draft genome of Liparis tanakae, snailfish: a comprehensive survey of snailfish specific genes.</title>
        <authorList>
            <person name="Kim W."/>
            <person name="Song I."/>
            <person name="Jeong J.-H."/>
            <person name="Kim D."/>
            <person name="Kim S."/>
            <person name="Ryu S."/>
            <person name="Song J.Y."/>
            <person name="Lee S.K."/>
        </authorList>
    </citation>
    <scope>NUCLEOTIDE SEQUENCE [LARGE SCALE GENOMIC DNA]</scope>
    <source>
        <tissue evidence="2">Muscle</tissue>
    </source>
</reference>
<dbReference type="Proteomes" id="UP000314294">
    <property type="component" value="Unassembled WGS sequence"/>
</dbReference>
<dbReference type="AlphaFoldDB" id="A0A4Z2I4V3"/>
<gene>
    <name evidence="2" type="ORF">EYF80_017547</name>
</gene>
<dbReference type="EMBL" id="SRLO01000140">
    <property type="protein sequence ID" value="TNN72263.1"/>
    <property type="molecule type" value="Genomic_DNA"/>
</dbReference>
<evidence type="ECO:0000256" key="1">
    <source>
        <dbReference type="SAM" id="MobiDB-lite"/>
    </source>
</evidence>
<evidence type="ECO:0000313" key="2">
    <source>
        <dbReference type="EMBL" id="TNN72263.1"/>
    </source>
</evidence>